<accession>A0AAN6YLL9</accession>
<reference evidence="2" key="1">
    <citation type="journal article" date="2023" name="Mol. Phylogenet. Evol.">
        <title>Genome-scale phylogeny and comparative genomics of the fungal order Sordariales.</title>
        <authorList>
            <person name="Hensen N."/>
            <person name="Bonometti L."/>
            <person name="Westerberg I."/>
            <person name="Brannstrom I.O."/>
            <person name="Guillou S."/>
            <person name="Cros-Aarteil S."/>
            <person name="Calhoun S."/>
            <person name="Haridas S."/>
            <person name="Kuo A."/>
            <person name="Mondo S."/>
            <person name="Pangilinan J."/>
            <person name="Riley R."/>
            <person name="LaButti K."/>
            <person name="Andreopoulos B."/>
            <person name="Lipzen A."/>
            <person name="Chen C."/>
            <person name="Yan M."/>
            <person name="Daum C."/>
            <person name="Ng V."/>
            <person name="Clum A."/>
            <person name="Steindorff A."/>
            <person name="Ohm R.A."/>
            <person name="Martin F."/>
            <person name="Silar P."/>
            <person name="Natvig D.O."/>
            <person name="Lalanne C."/>
            <person name="Gautier V."/>
            <person name="Ament-Velasquez S.L."/>
            <person name="Kruys A."/>
            <person name="Hutchinson M.I."/>
            <person name="Powell A.J."/>
            <person name="Barry K."/>
            <person name="Miller A.N."/>
            <person name="Grigoriev I.V."/>
            <person name="Debuchy R."/>
            <person name="Gladieux P."/>
            <person name="Hiltunen Thoren M."/>
            <person name="Johannesson H."/>
        </authorList>
    </citation>
    <scope>NUCLEOTIDE SEQUENCE</scope>
    <source>
        <strain evidence="2">CBS 990.96</strain>
    </source>
</reference>
<evidence type="ECO:0000256" key="1">
    <source>
        <dbReference type="PROSITE-ProRule" id="PRU00023"/>
    </source>
</evidence>
<feature type="repeat" description="ANK" evidence="1">
    <location>
        <begin position="184"/>
        <end position="216"/>
    </location>
</feature>
<dbReference type="Pfam" id="PF13857">
    <property type="entry name" value="Ank_5"/>
    <property type="match status" value="1"/>
</dbReference>
<dbReference type="PANTHER" id="PTHR22677:SF4">
    <property type="entry name" value="USHER SYNDROME TYPE-1G PROTEIN-LIKE PROTEIN"/>
    <property type="match status" value="1"/>
</dbReference>
<dbReference type="PROSITE" id="PS50088">
    <property type="entry name" value="ANK_REPEAT"/>
    <property type="match status" value="1"/>
</dbReference>
<protein>
    <recommendedName>
        <fullName evidence="4">Ankyrin repeat protein</fullName>
    </recommendedName>
</protein>
<reference evidence="2" key="2">
    <citation type="submission" date="2023-05" db="EMBL/GenBank/DDBJ databases">
        <authorList>
            <consortium name="Lawrence Berkeley National Laboratory"/>
            <person name="Steindorff A."/>
            <person name="Hensen N."/>
            <person name="Bonometti L."/>
            <person name="Westerberg I."/>
            <person name="Brannstrom I.O."/>
            <person name="Guillou S."/>
            <person name="Cros-Aarteil S."/>
            <person name="Calhoun S."/>
            <person name="Haridas S."/>
            <person name="Kuo A."/>
            <person name="Mondo S."/>
            <person name="Pangilinan J."/>
            <person name="Riley R."/>
            <person name="Labutti K."/>
            <person name="Andreopoulos B."/>
            <person name="Lipzen A."/>
            <person name="Chen C."/>
            <person name="Yanf M."/>
            <person name="Daum C."/>
            <person name="Ng V."/>
            <person name="Clum A."/>
            <person name="Ohm R."/>
            <person name="Martin F."/>
            <person name="Silar P."/>
            <person name="Natvig D."/>
            <person name="Lalanne C."/>
            <person name="Gautier V."/>
            <person name="Ament-Velasquez S.L."/>
            <person name="Kruys A."/>
            <person name="Hutchinson M.I."/>
            <person name="Powell A.J."/>
            <person name="Barry K."/>
            <person name="Miller A.N."/>
            <person name="Grigoriev I.V."/>
            <person name="Debuchy R."/>
            <person name="Gladieux P."/>
            <person name="Thoren M.H."/>
            <person name="Johannesson H."/>
        </authorList>
    </citation>
    <scope>NUCLEOTIDE SEQUENCE</scope>
    <source>
        <strain evidence="2">CBS 990.96</strain>
    </source>
</reference>
<sequence>MPPKVCTDAQVIARVHKSLEPEAKQYSVNLPSPTLPLNEYLSTLKKTRNLPIYAPTFGMFLSGETDTASCHKFENCRNSSLPTPCTVEQASAFLSVFPLNKLDYDASYYNKMGASKPGPKSRASAAKYKLRDSMSVHLLLPLARWPKGKNDRLKIGRMLLEKKGTDPNGTVAKIDCWCYTPNELGMGPIHIAAGTGDVEMVKLLLEFGADKGLKDGYGRTAVELAGKKGKRQVVKILEEWNGGGNLRGRRG</sequence>
<dbReference type="SUPFAM" id="SSF48403">
    <property type="entry name" value="Ankyrin repeat"/>
    <property type="match status" value="1"/>
</dbReference>
<dbReference type="AlphaFoldDB" id="A0AAN6YLL9"/>
<dbReference type="PANTHER" id="PTHR22677">
    <property type="entry name" value="ANKYRIN REPEAT DOMAIN-CONTAINING PROTEIN 60"/>
    <property type="match status" value="1"/>
</dbReference>
<dbReference type="EMBL" id="MU865640">
    <property type="protein sequence ID" value="KAK4220785.1"/>
    <property type="molecule type" value="Genomic_DNA"/>
</dbReference>
<evidence type="ECO:0000313" key="2">
    <source>
        <dbReference type="EMBL" id="KAK4220785.1"/>
    </source>
</evidence>
<dbReference type="InterPro" id="IPR039323">
    <property type="entry name" value="ANKRD_45/46/60"/>
</dbReference>
<dbReference type="SMART" id="SM00248">
    <property type="entry name" value="ANK"/>
    <property type="match status" value="1"/>
</dbReference>
<keyword evidence="3" id="KW-1185">Reference proteome</keyword>
<evidence type="ECO:0008006" key="4">
    <source>
        <dbReference type="Google" id="ProtNLM"/>
    </source>
</evidence>
<evidence type="ECO:0000313" key="3">
    <source>
        <dbReference type="Proteomes" id="UP001301958"/>
    </source>
</evidence>
<name>A0AAN6YLL9_9PEZI</name>
<organism evidence="2 3">
    <name type="scientific">Podospora fimiseda</name>
    <dbReference type="NCBI Taxonomy" id="252190"/>
    <lineage>
        <taxon>Eukaryota</taxon>
        <taxon>Fungi</taxon>
        <taxon>Dikarya</taxon>
        <taxon>Ascomycota</taxon>
        <taxon>Pezizomycotina</taxon>
        <taxon>Sordariomycetes</taxon>
        <taxon>Sordariomycetidae</taxon>
        <taxon>Sordariales</taxon>
        <taxon>Podosporaceae</taxon>
        <taxon>Podospora</taxon>
    </lineage>
</organism>
<dbReference type="PROSITE" id="PS50297">
    <property type="entry name" value="ANK_REP_REGION"/>
    <property type="match status" value="1"/>
</dbReference>
<proteinExistence type="predicted"/>
<comment type="caution">
    <text evidence="2">The sequence shown here is derived from an EMBL/GenBank/DDBJ whole genome shotgun (WGS) entry which is preliminary data.</text>
</comment>
<gene>
    <name evidence="2" type="ORF">QBC38DRAFT_493417</name>
</gene>
<dbReference type="InterPro" id="IPR036770">
    <property type="entry name" value="Ankyrin_rpt-contain_sf"/>
</dbReference>
<dbReference type="Proteomes" id="UP001301958">
    <property type="component" value="Unassembled WGS sequence"/>
</dbReference>
<dbReference type="Gene3D" id="1.25.40.20">
    <property type="entry name" value="Ankyrin repeat-containing domain"/>
    <property type="match status" value="1"/>
</dbReference>
<dbReference type="InterPro" id="IPR002110">
    <property type="entry name" value="Ankyrin_rpt"/>
</dbReference>
<keyword evidence="1" id="KW-0040">ANK repeat</keyword>